<comment type="caution">
    <text evidence="5">The sequence shown here is derived from an EMBL/GenBank/DDBJ whole genome shotgun (WGS) entry which is preliminary data.</text>
</comment>
<evidence type="ECO:0008006" key="7">
    <source>
        <dbReference type="Google" id="ProtNLM"/>
    </source>
</evidence>
<evidence type="ECO:0000256" key="3">
    <source>
        <dbReference type="PROSITE-ProRule" id="PRU00023"/>
    </source>
</evidence>
<keyword evidence="1" id="KW-0677">Repeat</keyword>
<gene>
    <name evidence="5" type="ORF">B0I36DRAFT_129319</name>
</gene>
<feature type="compositionally biased region" description="Polar residues" evidence="4">
    <location>
        <begin position="52"/>
        <end position="66"/>
    </location>
</feature>
<keyword evidence="6" id="KW-1185">Reference proteome</keyword>
<feature type="compositionally biased region" description="Low complexity" evidence="4">
    <location>
        <begin position="67"/>
        <end position="83"/>
    </location>
</feature>
<dbReference type="Gene3D" id="1.25.40.20">
    <property type="entry name" value="Ankyrin repeat-containing domain"/>
    <property type="match status" value="2"/>
</dbReference>
<dbReference type="InterPro" id="IPR036770">
    <property type="entry name" value="Ankyrin_rpt-contain_sf"/>
</dbReference>
<feature type="region of interest" description="Disordered" evidence="4">
    <location>
        <begin position="158"/>
        <end position="236"/>
    </location>
</feature>
<sequence length="868" mass="96171">MASDFPGDYMFRSQPAYYLDRRPSVPLDDALFSPQPSGGGPSPSYSIGTGSNPTASPGATTVVANTPSQASVVSPEPVSASLAAPPPPIKNEPQDASSAVAPTKRRKSGPGRPATARRIWQQPLMQRRLVRLYLYSDESTLKTKQISQLLSALARLESGNKGGDDRETESRIRSTQNELKKLLPQNYHDLRPQSREIARARVSSLRSARSRRGRKLSRRQRGGAELQRTDSGRPMSIYSQTSLTAEGYNGAWLGTHNDIDPSRLGRSLAGQSSLTLASVATKDSKRVRLSWLRDILGASSKERPASSVLMEIRSLLSRGSIRSSIGSRKSSIFGRPSTDSRRMSMTGMSIMTTDDPAGEGIEYKDPDTKRNLATAQICCLNSQDCIHRRAVRICSDQTPGARTVVDCSRFMNPEDRTAENGRDIWNETILHLVARWGDDELTCLMLNDVLTQCRPQLVNIRNIDGDTFLHVLCRRWARWPAEYAAYIVEVASVAGKQGFRFQACNSDGLTPFACLIPEYPFPGVTALDAIDTVRSLETLLDIQYGNKQTLFDSLLMVAPQDNMVYDRVIKFLEALQWAPWTSAQEAERQLVDNTLLRFQTHVVTPRPGHLQIGKPRAIGSQLFDMYDSMHSQSLHQHIDRLGSASGDTYGQLESVLSSGADPNEYNVRRLTCIMQVIEKMRLSTITSYVGIPMIGQLIEYGADLRLRDANGNNALHHAVRAHLPDVVQLLVRAGIDVEARNSKSETALDLAFKHYERYAKMLDKSGEHYGRLQSTFVRLFDVRYGKRVRNTANNSGGSSSSASNSNSKKETSSEPPKHQPLRRVVRGPDTGTYSDLTAQTRGQMNLGTVESFRKAQARIASGDRLRKL</sequence>
<dbReference type="Proteomes" id="UP000756346">
    <property type="component" value="Unassembled WGS sequence"/>
</dbReference>
<evidence type="ECO:0000256" key="2">
    <source>
        <dbReference type="ARBA" id="ARBA00023043"/>
    </source>
</evidence>
<feature type="region of interest" description="Disordered" evidence="4">
    <location>
        <begin position="26"/>
        <end position="118"/>
    </location>
</feature>
<evidence type="ECO:0000313" key="5">
    <source>
        <dbReference type="EMBL" id="KAH7029198.1"/>
    </source>
</evidence>
<feature type="compositionally biased region" description="Low complexity" evidence="4">
    <location>
        <begin position="42"/>
        <end position="51"/>
    </location>
</feature>
<dbReference type="EMBL" id="JAGTJQ010000006">
    <property type="protein sequence ID" value="KAH7029198.1"/>
    <property type="molecule type" value="Genomic_DNA"/>
</dbReference>
<feature type="compositionally biased region" description="Polar residues" evidence="4">
    <location>
        <begin position="831"/>
        <end position="842"/>
    </location>
</feature>
<dbReference type="AlphaFoldDB" id="A0A9P9BM29"/>
<evidence type="ECO:0000256" key="4">
    <source>
        <dbReference type="SAM" id="MobiDB-lite"/>
    </source>
</evidence>
<name>A0A9P9BM29_9PEZI</name>
<feature type="compositionally biased region" description="Low complexity" evidence="4">
    <location>
        <begin position="790"/>
        <end position="806"/>
    </location>
</feature>
<dbReference type="SMART" id="SM00248">
    <property type="entry name" value="ANK"/>
    <property type="match status" value="2"/>
</dbReference>
<dbReference type="PROSITE" id="PS50297">
    <property type="entry name" value="ANK_REP_REGION"/>
    <property type="match status" value="1"/>
</dbReference>
<dbReference type="OrthoDB" id="4714282at2759"/>
<feature type="compositionally biased region" description="Basic and acidic residues" evidence="4">
    <location>
        <begin position="162"/>
        <end position="172"/>
    </location>
</feature>
<dbReference type="PANTHER" id="PTHR24180">
    <property type="entry name" value="CYCLIN-DEPENDENT KINASE INHIBITOR 2C-RELATED"/>
    <property type="match status" value="1"/>
</dbReference>
<protein>
    <recommendedName>
        <fullName evidence="7">Ankyrin repeat-containing domain protein</fullName>
    </recommendedName>
</protein>
<dbReference type="InterPro" id="IPR051637">
    <property type="entry name" value="Ank_repeat_dom-contain_49"/>
</dbReference>
<feature type="compositionally biased region" description="Basic residues" evidence="4">
    <location>
        <begin position="208"/>
        <end position="221"/>
    </location>
</feature>
<accession>A0A9P9BM29</accession>
<dbReference type="PROSITE" id="PS50088">
    <property type="entry name" value="ANK_REPEAT"/>
    <property type="match status" value="1"/>
</dbReference>
<proteinExistence type="predicted"/>
<dbReference type="RefSeq" id="XP_046011486.1">
    <property type="nucleotide sequence ID" value="XM_046148177.1"/>
</dbReference>
<feature type="region of interest" description="Disordered" evidence="4">
    <location>
        <begin position="789"/>
        <end position="842"/>
    </location>
</feature>
<evidence type="ECO:0000313" key="6">
    <source>
        <dbReference type="Proteomes" id="UP000756346"/>
    </source>
</evidence>
<dbReference type="PANTHER" id="PTHR24180:SF45">
    <property type="entry name" value="POLY [ADP-RIBOSE] POLYMERASE TANKYRASE"/>
    <property type="match status" value="1"/>
</dbReference>
<dbReference type="Pfam" id="PF13857">
    <property type="entry name" value="Ank_5"/>
    <property type="match status" value="1"/>
</dbReference>
<dbReference type="SUPFAM" id="SSF48403">
    <property type="entry name" value="Ankyrin repeat"/>
    <property type="match status" value="1"/>
</dbReference>
<dbReference type="InterPro" id="IPR002110">
    <property type="entry name" value="Ankyrin_rpt"/>
</dbReference>
<feature type="repeat" description="ANK" evidence="3">
    <location>
        <begin position="710"/>
        <end position="742"/>
    </location>
</feature>
<evidence type="ECO:0000256" key="1">
    <source>
        <dbReference type="ARBA" id="ARBA00022737"/>
    </source>
</evidence>
<feature type="compositionally biased region" description="Basic and acidic residues" evidence="4">
    <location>
        <begin position="807"/>
        <end position="817"/>
    </location>
</feature>
<keyword evidence="2 3" id="KW-0040">ANK repeat</keyword>
<reference evidence="5" key="1">
    <citation type="journal article" date="2021" name="Nat. Commun.">
        <title>Genetic determinants of endophytism in the Arabidopsis root mycobiome.</title>
        <authorList>
            <person name="Mesny F."/>
            <person name="Miyauchi S."/>
            <person name="Thiergart T."/>
            <person name="Pickel B."/>
            <person name="Atanasova L."/>
            <person name="Karlsson M."/>
            <person name="Huettel B."/>
            <person name="Barry K.W."/>
            <person name="Haridas S."/>
            <person name="Chen C."/>
            <person name="Bauer D."/>
            <person name="Andreopoulos W."/>
            <person name="Pangilinan J."/>
            <person name="LaButti K."/>
            <person name="Riley R."/>
            <person name="Lipzen A."/>
            <person name="Clum A."/>
            <person name="Drula E."/>
            <person name="Henrissat B."/>
            <person name="Kohler A."/>
            <person name="Grigoriev I.V."/>
            <person name="Martin F.M."/>
            <person name="Hacquard S."/>
        </authorList>
    </citation>
    <scope>NUCLEOTIDE SEQUENCE</scope>
    <source>
        <strain evidence="5">MPI-CAGE-CH-0230</strain>
    </source>
</reference>
<organism evidence="5 6">
    <name type="scientific">Microdochium trichocladiopsis</name>
    <dbReference type="NCBI Taxonomy" id="1682393"/>
    <lineage>
        <taxon>Eukaryota</taxon>
        <taxon>Fungi</taxon>
        <taxon>Dikarya</taxon>
        <taxon>Ascomycota</taxon>
        <taxon>Pezizomycotina</taxon>
        <taxon>Sordariomycetes</taxon>
        <taxon>Xylariomycetidae</taxon>
        <taxon>Xylariales</taxon>
        <taxon>Microdochiaceae</taxon>
        <taxon>Microdochium</taxon>
    </lineage>
</organism>
<feature type="compositionally biased region" description="Basic and acidic residues" evidence="4">
    <location>
        <begin position="188"/>
        <end position="199"/>
    </location>
</feature>
<dbReference type="GeneID" id="70177723"/>